<feature type="non-terminal residue" evidence="1">
    <location>
        <position position="106"/>
    </location>
</feature>
<protein>
    <submittedName>
        <fullName evidence="1">Uncharacterized protein</fullName>
    </submittedName>
</protein>
<evidence type="ECO:0000313" key="2">
    <source>
        <dbReference type="Proteomes" id="UP000799118"/>
    </source>
</evidence>
<dbReference type="EMBL" id="ML769749">
    <property type="protein sequence ID" value="KAE9388331.1"/>
    <property type="molecule type" value="Genomic_DNA"/>
</dbReference>
<reference evidence="1" key="1">
    <citation type="journal article" date="2019" name="Environ. Microbiol.">
        <title>Fungal ecological strategies reflected in gene transcription - a case study of two litter decomposers.</title>
        <authorList>
            <person name="Barbi F."/>
            <person name="Kohler A."/>
            <person name="Barry K."/>
            <person name="Baskaran P."/>
            <person name="Daum C."/>
            <person name="Fauchery L."/>
            <person name="Ihrmark K."/>
            <person name="Kuo A."/>
            <person name="LaButti K."/>
            <person name="Lipzen A."/>
            <person name="Morin E."/>
            <person name="Grigoriev I.V."/>
            <person name="Henrissat B."/>
            <person name="Lindahl B."/>
            <person name="Martin F."/>
        </authorList>
    </citation>
    <scope>NUCLEOTIDE SEQUENCE</scope>
    <source>
        <strain evidence="1">JB14</strain>
    </source>
</reference>
<dbReference type="AlphaFoldDB" id="A0A6A4GRF8"/>
<accession>A0A6A4GRF8</accession>
<name>A0A6A4GRF8_9AGAR</name>
<proteinExistence type="predicted"/>
<gene>
    <name evidence="1" type="ORF">BT96DRAFT_785310</name>
</gene>
<organism evidence="1 2">
    <name type="scientific">Gymnopus androsaceus JB14</name>
    <dbReference type="NCBI Taxonomy" id="1447944"/>
    <lineage>
        <taxon>Eukaryota</taxon>
        <taxon>Fungi</taxon>
        <taxon>Dikarya</taxon>
        <taxon>Basidiomycota</taxon>
        <taxon>Agaricomycotina</taxon>
        <taxon>Agaricomycetes</taxon>
        <taxon>Agaricomycetidae</taxon>
        <taxon>Agaricales</taxon>
        <taxon>Marasmiineae</taxon>
        <taxon>Omphalotaceae</taxon>
        <taxon>Gymnopus</taxon>
    </lineage>
</organism>
<sequence>LLTAHILSAHASLEQKGKSIQNVKDQRTNKDRNKADLLMVCCLFYELSMIILTDFCIYRCSNLCNQILTFSEGDYASAKANVNHLCAELGYPPLPLLQSMLDKKAA</sequence>
<keyword evidence="2" id="KW-1185">Reference proteome</keyword>
<feature type="non-terminal residue" evidence="1">
    <location>
        <position position="1"/>
    </location>
</feature>
<evidence type="ECO:0000313" key="1">
    <source>
        <dbReference type="EMBL" id="KAE9388331.1"/>
    </source>
</evidence>
<dbReference type="OrthoDB" id="20865at2759"/>
<dbReference type="Proteomes" id="UP000799118">
    <property type="component" value="Unassembled WGS sequence"/>
</dbReference>